<dbReference type="GO" id="GO:0006879">
    <property type="term" value="P:intracellular iron ion homeostasis"/>
    <property type="evidence" value="ECO:0007669"/>
    <property type="project" value="TreeGrafter"/>
</dbReference>
<comment type="similarity">
    <text evidence="1">Belongs to the frataxin family.</text>
</comment>
<evidence type="ECO:0000313" key="6">
    <source>
        <dbReference type="Proteomes" id="UP000310158"/>
    </source>
</evidence>
<dbReference type="PANTHER" id="PTHR16821:SF2">
    <property type="entry name" value="FRATAXIN, MITOCHONDRIAL"/>
    <property type="match status" value="1"/>
</dbReference>
<evidence type="ECO:0000256" key="2">
    <source>
        <dbReference type="ARBA" id="ARBA00022496"/>
    </source>
</evidence>
<evidence type="ECO:0000256" key="4">
    <source>
        <dbReference type="SAM" id="MobiDB-lite"/>
    </source>
</evidence>
<dbReference type="SMART" id="SM01219">
    <property type="entry name" value="Frataxin_Cyay"/>
    <property type="match status" value="1"/>
</dbReference>
<dbReference type="SUPFAM" id="SSF55387">
    <property type="entry name" value="Frataxin/Nqo15-like"/>
    <property type="match status" value="1"/>
</dbReference>
<organism evidence="5 6">
    <name type="scientific">Bondarzewia mesenterica</name>
    <dbReference type="NCBI Taxonomy" id="1095465"/>
    <lineage>
        <taxon>Eukaryota</taxon>
        <taxon>Fungi</taxon>
        <taxon>Dikarya</taxon>
        <taxon>Basidiomycota</taxon>
        <taxon>Agaricomycotina</taxon>
        <taxon>Agaricomycetes</taxon>
        <taxon>Russulales</taxon>
        <taxon>Bondarzewiaceae</taxon>
        <taxon>Bondarzewia</taxon>
    </lineage>
</organism>
<dbReference type="GO" id="GO:0051537">
    <property type="term" value="F:2 iron, 2 sulfur cluster binding"/>
    <property type="evidence" value="ECO:0007669"/>
    <property type="project" value="TreeGrafter"/>
</dbReference>
<dbReference type="GO" id="GO:0034986">
    <property type="term" value="F:iron chaperone activity"/>
    <property type="evidence" value="ECO:0007669"/>
    <property type="project" value="TreeGrafter"/>
</dbReference>
<name>A0A4V3XFB3_9AGAM</name>
<dbReference type="EMBL" id="SGPL01000143">
    <property type="protein sequence ID" value="THH16773.1"/>
    <property type="molecule type" value="Genomic_DNA"/>
</dbReference>
<dbReference type="GO" id="GO:0006826">
    <property type="term" value="P:iron ion transport"/>
    <property type="evidence" value="ECO:0007669"/>
    <property type="project" value="UniProtKB-KW"/>
</dbReference>
<dbReference type="GO" id="GO:0016226">
    <property type="term" value="P:iron-sulfur cluster assembly"/>
    <property type="evidence" value="ECO:0007669"/>
    <property type="project" value="InterPro"/>
</dbReference>
<dbReference type="GO" id="GO:0008198">
    <property type="term" value="F:ferrous iron binding"/>
    <property type="evidence" value="ECO:0007669"/>
    <property type="project" value="TreeGrafter"/>
</dbReference>
<keyword evidence="2" id="KW-0406">Ion transport</keyword>
<keyword evidence="3" id="KW-0408">Iron</keyword>
<keyword evidence="6" id="KW-1185">Reference proteome</keyword>
<evidence type="ECO:0000256" key="3">
    <source>
        <dbReference type="ARBA" id="ARBA00023004"/>
    </source>
</evidence>
<feature type="region of interest" description="Disordered" evidence="4">
    <location>
        <begin position="1"/>
        <end position="63"/>
    </location>
</feature>
<dbReference type="Proteomes" id="UP000310158">
    <property type="component" value="Unassembled WGS sequence"/>
</dbReference>
<dbReference type="GO" id="GO:0005739">
    <property type="term" value="C:mitochondrion"/>
    <property type="evidence" value="ECO:0007669"/>
    <property type="project" value="TreeGrafter"/>
</dbReference>
<keyword evidence="2" id="KW-0410">Iron transport</keyword>
<dbReference type="GO" id="GO:0004322">
    <property type="term" value="F:ferroxidase activity"/>
    <property type="evidence" value="ECO:0007669"/>
    <property type="project" value="TreeGrafter"/>
</dbReference>
<proteinExistence type="inferred from homology"/>
<dbReference type="Gene3D" id="3.30.920.10">
    <property type="entry name" value="Frataxin/CyaY"/>
    <property type="match status" value="1"/>
</dbReference>
<sequence length="365" mass="40968">MLKRQRPVTPPPSIPIVALDPSPFDRSVKRRRVLPPSLDGPSRGWGAPPHSQEQDSDGEEYVDEDGAMGTRTLVKDASHDIGAVNSGAEAYKSVNTLLHDLHAEHQYRRVLASTSNMTSFVADDRIPLHSSYATPMSNFGKHVVTPLYGHGLSADKDPHYFGEAPPHADYIVTLEGERVKHRYEDTNKYVAVGHAVPQSTTRAARLLPKRTLAQARTFYAFHHHDRHVPSMTFAHQRHFATPPPRTNISDLSVDRYHALSDATMDTMLDSLESLLDDFSDPSYEVEYNSGVLTLKLGEHGTYVVNKQPPNKQIWLSSPLRCVLMRHHNNENEIVSCYLPPLQVDRSDMIIRQQKMTGFILATGDR</sequence>
<dbReference type="PANTHER" id="PTHR16821">
    <property type="entry name" value="FRATAXIN"/>
    <property type="match status" value="1"/>
</dbReference>
<accession>A0A4V3XFB3</accession>
<dbReference type="AlphaFoldDB" id="A0A4V3XFB3"/>
<dbReference type="InterPro" id="IPR020895">
    <property type="entry name" value="Frataxin_CS"/>
</dbReference>
<dbReference type="PRINTS" id="PR00904">
    <property type="entry name" value="FRATAXIN"/>
</dbReference>
<dbReference type="OrthoDB" id="1897642at2759"/>
<evidence type="ECO:0000256" key="1">
    <source>
        <dbReference type="ARBA" id="ARBA00008183"/>
    </source>
</evidence>
<dbReference type="GO" id="GO:0008199">
    <property type="term" value="F:ferric iron binding"/>
    <property type="evidence" value="ECO:0007669"/>
    <property type="project" value="InterPro"/>
</dbReference>
<dbReference type="InterPro" id="IPR036524">
    <property type="entry name" value="Frataxin/CyaY_sf"/>
</dbReference>
<dbReference type="PROSITE" id="PS50810">
    <property type="entry name" value="FRATAXIN_2"/>
    <property type="match status" value="1"/>
</dbReference>
<keyword evidence="2" id="KW-0813">Transport</keyword>
<evidence type="ECO:0008006" key="7">
    <source>
        <dbReference type="Google" id="ProtNLM"/>
    </source>
</evidence>
<protein>
    <recommendedName>
        <fullName evidence="7">Ferroxidase</fullName>
    </recommendedName>
</protein>
<dbReference type="Pfam" id="PF01491">
    <property type="entry name" value="Frataxin_Cyay"/>
    <property type="match status" value="1"/>
</dbReference>
<dbReference type="InterPro" id="IPR002908">
    <property type="entry name" value="Frataxin/CyaY"/>
</dbReference>
<evidence type="ECO:0000313" key="5">
    <source>
        <dbReference type="EMBL" id="THH16773.1"/>
    </source>
</evidence>
<feature type="compositionally biased region" description="Acidic residues" evidence="4">
    <location>
        <begin position="54"/>
        <end position="63"/>
    </location>
</feature>
<gene>
    <name evidence="5" type="ORF">EW146_g3934</name>
</gene>
<reference evidence="5 6" key="1">
    <citation type="submission" date="2019-02" db="EMBL/GenBank/DDBJ databases">
        <title>Genome sequencing of the rare red list fungi Bondarzewia mesenterica.</title>
        <authorList>
            <person name="Buettner E."/>
            <person name="Kellner H."/>
        </authorList>
    </citation>
    <scope>NUCLEOTIDE SEQUENCE [LARGE SCALE GENOMIC DNA]</scope>
    <source>
        <strain evidence="5 6">DSM 108281</strain>
    </source>
</reference>
<dbReference type="PROSITE" id="PS01344">
    <property type="entry name" value="FRATAXIN_1"/>
    <property type="match status" value="1"/>
</dbReference>
<comment type="caution">
    <text evidence="5">The sequence shown here is derived from an EMBL/GenBank/DDBJ whole genome shotgun (WGS) entry which is preliminary data.</text>
</comment>